<dbReference type="PANTHER" id="PTHR11319:SF35">
    <property type="entry name" value="OUTER MEMBRANE PROTEIN PMPC-RELATED"/>
    <property type="match status" value="1"/>
</dbReference>
<dbReference type="NCBIfam" id="TIGR01376">
    <property type="entry name" value="POMP_repeat"/>
    <property type="match status" value="1"/>
</dbReference>
<feature type="domain" description="PKD" evidence="8">
    <location>
        <begin position="590"/>
        <end position="683"/>
    </location>
</feature>
<evidence type="ECO:0000259" key="8">
    <source>
        <dbReference type="PROSITE" id="PS50093"/>
    </source>
</evidence>
<dbReference type="SMART" id="SM00710">
    <property type="entry name" value="PbH1"/>
    <property type="match status" value="6"/>
</dbReference>
<dbReference type="EMBL" id="CP035704">
    <property type="protein sequence ID" value="QBB69047.1"/>
    <property type="molecule type" value="Genomic_DNA"/>
</dbReference>
<dbReference type="Gene3D" id="2.160.20.10">
    <property type="entry name" value="Single-stranded right-handed beta-helix, Pectin lyase-like"/>
    <property type="match status" value="1"/>
</dbReference>
<dbReference type="Gene3D" id="2.60.40.10">
    <property type="entry name" value="Immunoglobulins"/>
    <property type="match status" value="1"/>
</dbReference>
<dbReference type="InterPro" id="IPR006626">
    <property type="entry name" value="PbH1"/>
</dbReference>
<dbReference type="Pfam" id="PF13229">
    <property type="entry name" value="Beta_helix"/>
    <property type="match status" value="1"/>
</dbReference>
<sequence>MHVSKVVRARRFRLSYLTSLSVVALLAAQVWGGGIAWAVTPVTAGCTGTTGDMAGLAAAVAAVTTGQTAEIDLVGGCTYTFNGTTPGPLTLAQGITLTIEGNGATITGAASGAIISGAFGGTTPSTLTVDNVTFSGNSAYSGGAIYDQTYGSTLHVTNSRFSNNSAVSGNSGGGAIYANGGTVTIDNSTFASNHADNVYEDGGAIFNSAATITITNSTFSGNTANGSNQYTYGGAIYNTGWLNVTNTTFSGNVAGQWGGAITNYGGEQVIRNSTFSGNTAGVAGAAVYNSFNTLTLSGNLFNANKVSGTVHSCVYSSTMLTDQGYNVADDGTCFSGETGNVSSTAAAIGLGSLAPNGGPTQTMAITSGSSAYHAVAAAKCPSTDQRGHPRLAVSATFCDAGAFEVDGATIPITVTVNGSQTYGSSSPTLTDTASGGSVTGTVSCTGLTVTGNGITTPTAVSSTLAAATGYALAVTGCSGLSTDAAHSISYVGGAFTVTPATIAVTVTGSQNYGGSPTFSYPATPGVTGTATCTTVNGGTSIAPTLAAGGSYTIDGPSCSGLSTDTSHTMSYVGGAFSVARSDTLSGTSVAFSAVVGSAFSGSIANFTDTYTASTSADFTASINWGDGSSSTAGIIGGSSGTFAVSGAHPYTAPGTFSVSVTLTQNAPGTATATVTSTATVSGIPNLGLTLSAGAPYASYGETLVYTAILSNSGSAAATNVGIDFGLSAGLDAFNATLSCSAAGGASCPASSSASMTVPSLPIGGTLTWTLDVTVLTTTPDPTVTAQVSLNGTMQATHTAILVIFRNGFD</sequence>
<keyword evidence="7" id="KW-0998">Cell outer membrane</keyword>
<evidence type="ECO:0000313" key="9">
    <source>
        <dbReference type="EMBL" id="QBB69047.1"/>
    </source>
</evidence>
<protein>
    <recommendedName>
        <fullName evidence="8">PKD domain-containing protein</fullName>
    </recommendedName>
</protein>
<dbReference type="PANTHER" id="PTHR11319">
    <property type="entry name" value="G PROTEIN-COUPLED RECEPTOR-RELATED"/>
    <property type="match status" value="1"/>
</dbReference>
<reference evidence="9 10" key="1">
    <citation type="submission" date="2019-01" db="EMBL/GenBank/DDBJ databases">
        <title>Pseudolysobacter antarctica gen. nov., sp. nov., isolated from Fildes Peninsula, Antarctica.</title>
        <authorList>
            <person name="Wei Z."/>
            <person name="Peng F."/>
        </authorList>
    </citation>
    <scope>NUCLEOTIDE SEQUENCE [LARGE SCALE GENOMIC DNA]</scope>
    <source>
        <strain evidence="9 10">AQ6-296</strain>
    </source>
</reference>
<dbReference type="Pfam" id="PF02415">
    <property type="entry name" value="Chlam_PMP"/>
    <property type="match status" value="1"/>
</dbReference>
<dbReference type="NCBIfam" id="NF041518">
    <property type="entry name" value="choice_anch_Q"/>
    <property type="match status" value="1"/>
</dbReference>
<dbReference type="InterPro" id="IPR013783">
    <property type="entry name" value="Ig-like_fold"/>
</dbReference>
<dbReference type="PROSITE" id="PS50093">
    <property type="entry name" value="PKD"/>
    <property type="match status" value="1"/>
</dbReference>
<dbReference type="InterPro" id="IPR000601">
    <property type="entry name" value="PKD_dom"/>
</dbReference>
<name>A0A411HEZ6_9GAMM</name>
<dbReference type="KEGG" id="xbc:ELE36_00865"/>
<dbReference type="InterPro" id="IPR039448">
    <property type="entry name" value="Beta_helix"/>
</dbReference>
<evidence type="ECO:0000256" key="7">
    <source>
        <dbReference type="ARBA" id="ARBA00023237"/>
    </source>
</evidence>
<evidence type="ECO:0000256" key="4">
    <source>
        <dbReference type="ARBA" id="ARBA00022525"/>
    </source>
</evidence>
<dbReference type="InterPro" id="IPR012334">
    <property type="entry name" value="Pectin_lyas_fold"/>
</dbReference>
<dbReference type="GO" id="GO:0009279">
    <property type="term" value="C:cell outer membrane"/>
    <property type="evidence" value="ECO:0007669"/>
    <property type="project" value="UniProtKB-SubCell"/>
</dbReference>
<accession>A0A411HEZ6</accession>
<keyword evidence="4" id="KW-0964">Secreted</keyword>
<evidence type="ECO:0000313" key="10">
    <source>
        <dbReference type="Proteomes" id="UP000291562"/>
    </source>
</evidence>
<dbReference type="InterPro" id="IPR003368">
    <property type="entry name" value="POMP_repeat"/>
</dbReference>
<evidence type="ECO:0000256" key="5">
    <source>
        <dbReference type="ARBA" id="ARBA00022729"/>
    </source>
</evidence>
<keyword evidence="5" id="KW-0732">Signal</keyword>
<evidence type="ECO:0000256" key="2">
    <source>
        <dbReference type="ARBA" id="ARBA00004442"/>
    </source>
</evidence>
<dbReference type="RefSeq" id="WP_129831302.1">
    <property type="nucleotide sequence ID" value="NZ_CP035704.1"/>
</dbReference>
<dbReference type="InterPro" id="IPR011050">
    <property type="entry name" value="Pectin_lyase_fold/virulence"/>
</dbReference>
<dbReference type="AlphaFoldDB" id="A0A411HEZ6"/>
<evidence type="ECO:0000256" key="6">
    <source>
        <dbReference type="ARBA" id="ARBA00023136"/>
    </source>
</evidence>
<evidence type="ECO:0000256" key="3">
    <source>
        <dbReference type="ARBA" id="ARBA00004613"/>
    </source>
</evidence>
<keyword evidence="6" id="KW-0472">Membrane</keyword>
<dbReference type="SUPFAM" id="SSF51126">
    <property type="entry name" value="Pectin lyase-like"/>
    <property type="match status" value="1"/>
</dbReference>
<comment type="subcellular location">
    <subcellularLocation>
        <location evidence="1">Cell envelope</location>
    </subcellularLocation>
    <subcellularLocation>
        <location evidence="2">Cell outer membrane</location>
    </subcellularLocation>
    <subcellularLocation>
        <location evidence="3">Secreted</location>
    </subcellularLocation>
</comment>
<dbReference type="OrthoDB" id="5944341at2"/>
<proteinExistence type="predicted"/>
<dbReference type="GO" id="GO:0005576">
    <property type="term" value="C:extracellular region"/>
    <property type="evidence" value="ECO:0007669"/>
    <property type="project" value="UniProtKB-SubCell"/>
</dbReference>
<dbReference type="Proteomes" id="UP000291562">
    <property type="component" value="Chromosome"/>
</dbReference>
<gene>
    <name evidence="9" type="ORF">ELE36_00865</name>
</gene>
<dbReference type="InterPro" id="IPR059226">
    <property type="entry name" value="Choice_anch_Q_dom"/>
</dbReference>
<keyword evidence="10" id="KW-1185">Reference proteome</keyword>
<organism evidence="9 10">
    <name type="scientific">Pseudolysobacter antarcticus</name>
    <dbReference type="NCBI Taxonomy" id="2511995"/>
    <lineage>
        <taxon>Bacteria</taxon>
        <taxon>Pseudomonadati</taxon>
        <taxon>Pseudomonadota</taxon>
        <taxon>Gammaproteobacteria</taxon>
        <taxon>Lysobacterales</taxon>
        <taxon>Rhodanobacteraceae</taxon>
        <taxon>Pseudolysobacter</taxon>
    </lineage>
</organism>
<evidence type="ECO:0000256" key="1">
    <source>
        <dbReference type="ARBA" id="ARBA00004196"/>
    </source>
</evidence>